<feature type="transmembrane region" description="Helical" evidence="1">
    <location>
        <begin position="125"/>
        <end position="146"/>
    </location>
</feature>
<dbReference type="AlphaFoldDB" id="A0A1G9ICH0"/>
<proteinExistence type="predicted"/>
<dbReference type="EMBL" id="FNGI01000002">
    <property type="protein sequence ID" value="SDL22822.1"/>
    <property type="molecule type" value="Genomic_DNA"/>
</dbReference>
<evidence type="ECO:0000313" key="2">
    <source>
        <dbReference type="EMBL" id="SDL22822.1"/>
    </source>
</evidence>
<feature type="transmembrane region" description="Helical" evidence="1">
    <location>
        <begin position="6"/>
        <end position="30"/>
    </location>
</feature>
<evidence type="ECO:0000256" key="1">
    <source>
        <dbReference type="SAM" id="Phobius"/>
    </source>
</evidence>
<protein>
    <submittedName>
        <fullName evidence="2">Uncharacterized protein</fullName>
    </submittedName>
</protein>
<keyword evidence="1" id="KW-0472">Membrane</keyword>
<gene>
    <name evidence="2" type="ORF">SAMN05661010_01134</name>
</gene>
<keyword evidence="1" id="KW-1133">Transmembrane helix</keyword>
<keyword evidence="3" id="KW-1185">Reference proteome</keyword>
<accession>A0A1G9ICH0</accession>
<sequence>MFESFYSLSFGSPVAFVLMLLATMLLVFYFHRRAGSSYGFINRVYALVMGGGEFYNEDIGSFWKERRDIERFNALFNVGARSIEEIVGFKIWVEKFGIDVRLLTNLRRRIDLERMKVVKVKWWEAPFFVSILLFFTIVFMFFLSIASSNSALLKFKGDDQWLWLGHEKAYSTRLHNLVSDEEWIITKKECERTEGDYEVLMSESGLNEKIVGIICNSFFDEEESLEVGNIIREQKAIYVPVAFSFLFMLIPFLELLMISRVIAARCHVLHKYLYHKST</sequence>
<feature type="transmembrane region" description="Helical" evidence="1">
    <location>
        <begin position="237"/>
        <end position="258"/>
    </location>
</feature>
<name>A0A1G9ICH0_9GAMM</name>
<reference evidence="2 3" key="1">
    <citation type="submission" date="2016-10" db="EMBL/GenBank/DDBJ databases">
        <authorList>
            <person name="de Groot N.N."/>
        </authorList>
    </citation>
    <scope>NUCLEOTIDE SEQUENCE [LARGE SCALE GENOMIC DNA]</scope>
    <source>
        <strain evidence="2 3">DSM 14789</strain>
    </source>
</reference>
<dbReference type="OrthoDB" id="6120492at2"/>
<keyword evidence="1" id="KW-0812">Transmembrane</keyword>
<evidence type="ECO:0000313" key="3">
    <source>
        <dbReference type="Proteomes" id="UP000198654"/>
    </source>
</evidence>
<dbReference type="RefSeq" id="WP_139171576.1">
    <property type="nucleotide sequence ID" value="NZ_FNGI01000002.1"/>
</dbReference>
<dbReference type="Pfam" id="PF19723">
    <property type="entry name" value="DUF6216"/>
    <property type="match status" value="1"/>
</dbReference>
<dbReference type="InterPro" id="IPR046188">
    <property type="entry name" value="DUF6216"/>
</dbReference>
<dbReference type="Proteomes" id="UP000198654">
    <property type="component" value="Unassembled WGS sequence"/>
</dbReference>
<organism evidence="2 3">
    <name type="scientific">Modicisalibacter muralis</name>
    <dbReference type="NCBI Taxonomy" id="119000"/>
    <lineage>
        <taxon>Bacteria</taxon>
        <taxon>Pseudomonadati</taxon>
        <taxon>Pseudomonadota</taxon>
        <taxon>Gammaproteobacteria</taxon>
        <taxon>Oceanospirillales</taxon>
        <taxon>Halomonadaceae</taxon>
        <taxon>Modicisalibacter</taxon>
    </lineage>
</organism>